<accession>A0A7Y0FMP7</accession>
<feature type="chain" id="PRO_5031558133" evidence="1">
    <location>
        <begin position="19"/>
        <end position="145"/>
    </location>
</feature>
<proteinExistence type="predicted"/>
<sequence length="145" mass="15797">MKLVLLSCGLAAALPGAAQQPAPRQNTVEAAPADAYGSWLSIGNDVARLLRRALAEPDDAKAIALLNSRATARLKAKAEQLQPSLRSWVSTLSVEQKEAFAQRFLRESPLRQCLDSLERNPASKARLERSRGLQSALQALVYYTL</sequence>
<gene>
    <name evidence="2" type="ORF">HHL22_12885</name>
</gene>
<organism evidence="2 3">
    <name type="scientific">Hymenobacter polaris</name>
    <dbReference type="NCBI Taxonomy" id="2682546"/>
    <lineage>
        <taxon>Bacteria</taxon>
        <taxon>Pseudomonadati</taxon>
        <taxon>Bacteroidota</taxon>
        <taxon>Cytophagia</taxon>
        <taxon>Cytophagales</taxon>
        <taxon>Hymenobacteraceae</taxon>
        <taxon>Hymenobacter</taxon>
    </lineage>
</organism>
<feature type="signal peptide" evidence="1">
    <location>
        <begin position="1"/>
        <end position="18"/>
    </location>
</feature>
<evidence type="ECO:0000256" key="1">
    <source>
        <dbReference type="SAM" id="SignalP"/>
    </source>
</evidence>
<keyword evidence="3" id="KW-1185">Reference proteome</keyword>
<dbReference type="RefSeq" id="WP_169531767.1">
    <property type="nucleotide sequence ID" value="NZ_JABBGH010000002.1"/>
</dbReference>
<dbReference type="EMBL" id="JABBGH010000002">
    <property type="protein sequence ID" value="NML66102.1"/>
    <property type="molecule type" value="Genomic_DNA"/>
</dbReference>
<reference evidence="2 3" key="1">
    <citation type="submission" date="2020-04" db="EMBL/GenBank/DDBJ databases">
        <title>Hymenobacter polaris sp. nov., isolated from Arctic soil.</title>
        <authorList>
            <person name="Dahal R.H."/>
        </authorList>
    </citation>
    <scope>NUCLEOTIDE SEQUENCE [LARGE SCALE GENOMIC DNA]</scope>
    <source>
        <strain evidence="2 3">RP-2-7</strain>
    </source>
</reference>
<comment type="caution">
    <text evidence="2">The sequence shown here is derived from an EMBL/GenBank/DDBJ whole genome shotgun (WGS) entry which is preliminary data.</text>
</comment>
<evidence type="ECO:0000313" key="2">
    <source>
        <dbReference type="EMBL" id="NML66102.1"/>
    </source>
</evidence>
<keyword evidence="1" id="KW-0732">Signal</keyword>
<dbReference type="Proteomes" id="UP000559626">
    <property type="component" value="Unassembled WGS sequence"/>
</dbReference>
<name>A0A7Y0FMP7_9BACT</name>
<protein>
    <submittedName>
        <fullName evidence="2">Uncharacterized protein</fullName>
    </submittedName>
</protein>
<dbReference type="AlphaFoldDB" id="A0A7Y0FMP7"/>
<evidence type="ECO:0000313" key="3">
    <source>
        <dbReference type="Proteomes" id="UP000559626"/>
    </source>
</evidence>